<evidence type="ECO:0000313" key="3">
    <source>
        <dbReference type="Proteomes" id="UP000563838"/>
    </source>
</evidence>
<dbReference type="Proteomes" id="UP000571751">
    <property type="component" value="Unassembled WGS sequence"/>
</dbReference>
<evidence type="ECO:0008006" key="5">
    <source>
        <dbReference type="Google" id="ProtNLM"/>
    </source>
</evidence>
<sequence>MKTLKFIDGISKSEIKRLYGLDKNKNEIVTYLIGQLAKNDEFKEKITGKEILDYCIGVILKAYHVVGGRVALIECVDTPKLIGFYTNYGFTKLQNNENDLVQLRKLIC</sequence>
<organism evidence="1 3">
    <name type="scientific">Methanococcus maripaludis</name>
    <name type="common">Methanococcus deltae</name>
    <dbReference type="NCBI Taxonomy" id="39152"/>
    <lineage>
        <taxon>Archaea</taxon>
        <taxon>Methanobacteriati</taxon>
        <taxon>Methanobacteriota</taxon>
        <taxon>Methanomada group</taxon>
        <taxon>Methanococci</taxon>
        <taxon>Methanococcales</taxon>
        <taxon>Methanococcaceae</taxon>
        <taxon>Methanococcus</taxon>
    </lineage>
</organism>
<gene>
    <name evidence="1" type="ORF">HNP87_001823</name>
    <name evidence="2" type="ORF">HNP95_001653</name>
</gene>
<accession>A0A7J9NK13</accession>
<evidence type="ECO:0000313" key="4">
    <source>
        <dbReference type="Proteomes" id="UP000571751"/>
    </source>
</evidence>
<proteinExistence type="predicted"/>
<evidence type="ECO:0000313" key="2">
    <source>
        <dbReference type="EMBL" id="MBA2869457.1"/>
    </source>
</evidence>
<evidence type="ECO:0000313" key="1">
    <source>
        <dbReference type="EMBL" id="MBA2841274.1"/>
    </source>
</evidence>
<dbReference type="RefSeq" id="WP_181489330.1">
    <property type="nucleotide sequence ID" value="NZ_JACDUI010000003.1"/>
</dbReference>
<reference evidence="3 4" key="1">
    <citation type="submission" date="2020-07" db="EMBL/GenBank/DDBJ databases">
        <title>Genomic Encyclopedia of Type Strains, Phase IV (KMG-V): Genome sequencing to study the core and pangenomes of soil and plant-associated prokaryotes.</title>
        <authorList>
            <person name="Whitman W."/>
        </authorList>
    </citation>
    <scope>NUCLEOTIDE SEQUENCE [LARGE SCALE GENOMIC DNA]</scope>
    <source>
        <strain evidence="1 3">A4</strain>
        <strain evidence="2 4">C14</strain>
    </source>
</reference>
<name>A0A7J9NK13_METMI</name>
<dbReference type="EMBL" id="JACDUP010000003">
    <property type="protein sequence ID" value="MBA2869457.1"/>
    <property type="molecule type" value="Genomic_DNA"/>
</dbReference>
<comment type="caution">
    <text evidence="1">The sequence shown here is derived from an EMBL/GenBank/DDBJ whole genome shotgun (WGS) entry which is preliminary data.</text>
</comment>
<dbReference type="Proteomes" id="UP000563838">
    <property type="component" value="Unassembled WGS sequence"/>
</dbReference>
<protein>
    <recommendedName>
        <fullName evidence="5">Acetyltransferase (GNAT) family protein</fullName>
    </recommendedName>
</protein>
<dbReference type="EMBL" id="JACDUI010000003">
    <property type="protein sequence ID" value="MBA2841274.1"/>
    <property type="molecule type" value="Genomic_DNA"/>
</dbReference>
<dbReference type="Gene3D" id="3.40.630.30">
    <property type="match status" value="1"/>
</dbReference>
<dbReference type="AlphaFoldDB" id="A0A7J9NK13"/>